<proteinExistence type="inferred from homology"/>
<dbReference type="RefSeq" id="WP_007019869.1">
    <property type="nucleotide sequence ID" value="NZ_CH724125.1"/>
</dbReference>
<comment type="similarity">
    <text evidence="3">Belongs to the UreF family.</text>
</comment>
<accession>A0A7U8C6W7</accession>
<dbReference type="Gene3D" id="1.10.4190.10">
    <property type="entry name" value="Urease accessory protein UreF"/>
    <property type="match status" value="1"/>
</dbReference>
<dbReference type="PIRSF" id="PIRSF009467">
    <property type="entry name" value="Ureas_acces_UreF"/>
    <property type="match status" value="1"/>
</dbReference>
<comment type="subcellular location">
    <subcellularLocation>
        <location evidence="3">Cytoplasm</location>
    </subcellularLocation>
</comment>
<dbReference type="OrthoDB" id="9798772at2"/>
<gene>
    <name evidence="3" type="primary">ureF</name>
    <name evidence="4" type="ORF">MED92_11399</name>
</gene>
<dbReference type="Proteomes" id="UP000002171">
    <property type="component" value="Unassembled WGS sequence"/>
</dbReference>
<dbReference type="AlphaFoldDB" id="A0A7U8C6W7"/>
<keyword evidence="5" id="KW-1185">Reference proteome</keyword>
<evidence type="ECO:0000313" key="5">
    <source>
        <dbReference type="Proteomes" id="UP000002171"/>
    </source>
</evidence>
<protein>
    <recommendedName>
        <fullName evidence="3">Urease accessory protein UreF</fullName>
    </recommendedName>
</protein>
<dbReference type="InterPro" id="IPR002639">
    <property type="entry name" value="UreF"/>
</dbReference>
<evidence type="ECO:0000256" key="3">
    <source>
        <dbReference type="HAMAP-Rule" id="MF_01385"/>
    </source>
</evidence>
<dbReference type="InterPro" id="IPR038277">
    <property type="entry name" value="UreF_sf"/>
</dbReference>
<keyword evidence="2 3" id="KW-0143">Chaperone</keyword>
<dbReference type="GO" id="GO:0005737">
    <property type="term" value="C:cytoplasm"/>
    <property type="evidence" value="ECO:0007669"/>
    <property type="project" value="UniProtKB-SubCell"/>
</dbReference>
<dbReference type="Pfam" id="PF01730">
    <property type="entry name" value="UreF"/>
    <property type="match status" value="1"/>
</dbReference>
<name>A0A7U8C6W7_NEPCE</name>
<dbReference type="EMBL" id="AAOW01000009">
    <property type="protein sequence ID" value="EAR61329.1"/>
    <property type="molecule type" value="Genomic_DNA"/>
</dbReference>
<dbReference type="GO" id="GO:0016151">
    <property type="term" value="F:nickel cation binding"/>
    <property type="evidence" value="ECO:0007669"/>
    <property type="project" value="UniProtKB-UniRule"/>
</dbReference>
<evidence type="ECO:0000256" key="1">
    <source>
        <dbReference type="ARBA" id="ARBA00022988"/>
    </source>
</evidence>
<comment type="caution">
    <text evidence="4">The sequence shown here is derived from an EMBL/GenBank/DDBJ whole genome shotgun (WGS) entry which is preliminary data.</text>
</comment>
<keyword evidence="1 3" id="KW-0996">Nickel insertion</keyword>
<sequence length="228" mass="25298">MDITTTDASLIRLLQLSSVSLPVGGYSFSQGMEYAIDTGWLRKKEQVYDWLEMQLLHSVAQVDLPLLKLFMEAAEKDDREELYRLNDLALACRETKELRLTDTAMGEALVRLLNSLDVPQPFAHGPSAEDVSFVTLFAIAAVHWRINTETAMLGFSWAWVENQVAAATKLVPLGQTQSQILLGELQPVISEAISIAQTIEEDHIGAGLPALAIASALHEQQYSRLFRS</sequence>
<organism evidence="4 5">
    <name type="scientific">Neptuniibacter caesariensis</name>
    <dbReference type="NCBI Taxonomy" id="207954"/>
    <lineage>
        <taxon>Bacteria</taxon>
        <taxon>Pseudomonadati</taxon>
        <taxon>Pseudomonadota</taxon>
        <taxon>Gammaproteobacteria</taxon>
        <taxon>Oceanospirillales</taxon>
        <taxon>Oceanospirillaceae</taxon>
        <taxon>Neptuniibacter</taxon>
    </lineage>
</organism>
<dbReference type="HAMAP" id="MF_01385">
    <property type="entry name" value="UreF"/>
    <property type="match status" value="1"/>
</dbReference>
<keyword evidence="3" id="KW-0963">Cytoplasm</keyword>
<dbReference type="PANTHER" id="PTHR33620:SF1">
    <property type="entry name" value="UREASE ACCESSORY PROTEIN F"/>
    <property type="match status" value="1"/>
</dbReference>
<dbReference type="PANTHER" id="PTHR33620">
    <property type="entry name" value="UREASE ACCESSORY PROTEIN F"/>
    <property type="match status" value="1"/>
</dbReference>
<comment type="subunit">
    <text evidence="3">UreD, UreF and UreG form a complex that acts as a GTP-hydrolysis-dependent molecular chaperone, activating the urease apoprotein by helping to assemble the nickel containing metallocenter of UreC. The UreE protein probably delivers the nickel.</text>
</comment>
<evidence type="ECO:0000256" key="2">
    <source>
        <dbReference type="ARBA" id="ARBA00023186"/>
    </source>
</evidence>
<evidence type="ECO:0000313" key="4">
    <source>
        <dbReference type="EMBL" id="EAR61329.1"/>
    </source>
</evidence>
<comment type="function">
    <text evidence="3">Required for maturation of urease via the functional incorporation of the urease nickel metallocenter.</text>
</comment>
<reference evidence="4 5" key="1">
    <citation type="submission" date="2006-02" db="EMBL/GenBank/DDBJ databases">
        <authorList>
            <person name="Pinhassi J."/>
            <person name="Pedros-Alio C."/>
            <person name="Ferriera S."/>
            <person name="Johnson J."/>
            <person name="Kravitz S."/>
            <person name="Halpern A."/>
            <person name="Remington K."/>
            <person name="Beeson K."/>
            <person name="Tran B."/>
            <person name="Rogers Y.-H."/>
            <person name="Friedman R."/>
            <person name="Venter J.C."/>
        </authorList>
    </citation>
    <scope>NUCLEOTIDE SEQUENCE [LARGE SCALE GENOMIC DNA]</scope>
    <source>
        <strain evidence="4 5">MED92</strain>
    </source>
</reference>